<comment type="similarity">
    <text evidence="3">Belongs to the PEP-utilizing enzyme family.</text>
</comment>
<dbReference type="STRING" id="1354337.M983_1217"/>
<dbReference type="SUPFAM" id="SSF52009">
    <property type="entry name" value="Phosphohistidine domain"/>
    <property type="match status" value="1"/>
</dbReference>
<dbReference type="InterPro" id="IPR036662">
    <property type="entry name" value="PTS_EIIA_man-typ_sf"/>
</dbReference>
<evidence type="ECO:0000256" key="5">
    <source>
        <dbReference type="ARBA" id="ARBA00022679"/>
    </source>
</evidence>
<dbReference type="NCBIfam" id="TIGR01003">
    <property type="entry name" value="PTS_HPr_family"/>
    <property type="match status" value="1"/>
</dbReference>
<dbReference type="PROSITE" id="PS51350">
    <property type="entry name" value="PTS_HPR_DOM"/>
    <property type="match status" value="1"/>
</dbReference>
<dbReference type="InterPro" id="IPR039643">
    <property type="entry name" value="DhaM"/>
</dbReference>
<dbReference type="InterPro" id="IPR008731">
    <property type="entry name" value="PTS_EIN"/>
</dbReference>
<dbReference type="PROSITE" id="PS00369">
    <property type="entry name" value="PTS_HPR_HIS"/>
    <property type="match status" value="1"/>
</dbReference>
<dbReference type="SUPFAM" id="SSF53062">
    <property type="entry name" value="PTS system fructose IIA component-like"/>
    <property type="match status" value="1"/>
</dbReference>
<dbReference type="Gene3D" id="3.30.1340.10">
    <property type="entry name" value="HPr-like"/>
    <property type="match status" value="1"/>
</dbReference>
<evidence type="ECO:0000256" key="2">
    <source>
        <dbReference type="ARBA" id="ARBA00002788"/>
    </source>
</evidence>
<gene>
    <name evidence="9" type="ORF">M983_1217</name>
</gene>
<dbReference type="GO" id="GO:0047324">
    <property type="term" value="F:phosphoenolpyruvate-glycerone phosphotransferase activity"/>
    <property type="evidence" value="ECO:0007669"/>
    <property type="project" value="UniProtKB-EC"/>
</dbReference>
<dbReference type="InterPro" id="IPR008279">
    <property type="entry name" value="PEP-util_enz_mobile_dom"/>
</dbReference>
<dbReference type="Pfam" id="PF05524">
    <property type="entry name" value="PEP-utilisers_N"/>
    <property type="match status" value="1"/>
</dbReference>
<comment type="function">
    <text evidence="2">Component of the dihydroxyacetone kinase complex, which is responsible for the phosphoenolpyruvate (PEP)-dependent phosphorylation of dihydroxyacetone. DhaM serves as the phosphoryl donor. Is phosphorylated by phosphoenolpyruvate in an EI- and HPr-dependent reaction, and a phosphorelay system on histidine residues finally leads to phosphoryl transfer to DhaL and dihydroxyacetone.</text>
</comment>
<dbReference type="Pfam" id="PF00381">
    <property type="entry name" value="PTS-HPr"/>
    <property type="match status" value="1"/>
</dbReference>
<evidence type="ECO:0000313" key="10">
    <source>
        <dbReference type="Proteomes" id="UP000094023"/>
    </source>
</evidence>
<evidence type="ECO:0000256" key="3">
    <source>
        <dbReference type="ARBA" id="ARBA00007837"/>
    </source>
</evidence>
<keyword evidence="10" id="KW-1185">Reference proteome</keyword>
<dbReference type="NCBIfam" id="NF008478">
    <property type="entry name" value="PRK11377.1"/>
    <property type="match status" value="1"/>
</dbReference>
<reference evidence="9 10" key="1">
    <citation type="submission" date="2016-04" db="EMBL/GenBank/DDBJ databases">
        <title>ATOL: Assembling a taxonomically balanced genome-scale reconstruction of the evolutionary history of the Enterobacteriaceae.</title>
        <authorList>
            <person name="Plunkett G.III."/>
            <person name="Neeno-Eckwall E.C."/>
            <person name="Glasner J.D."/>
            <person name="Perna N.T."/>
        </authorList>
    </citation>
    <scope>NUCLEOTIDE SEQUENCE [LARGE SCALE GENOMIC DNA]</scope>
    <source>
        <strain evidence="9 10">ATCC 19692</strain>
    </source>
</reference>
<dbReference type="Gene3D" id="3.50.30.10">
    <property type="entry name" value="Phosphohistidine domain"/>
    <property type="match status" value="1"/>
</dbReference>
<evidence type="ECO:0000256" key="4">
    <source>
        <dbReference type="ARBA" id="ARBA00012095"/>
    </source>
</evidence>
<dbReference type="InterPro" id="IPR004701">
    <property type="entry name" value="PTS_EIIA_man-typ"/>
</dbReference>
<evidence type="ECO:0000313" key="9">
    <source>
        <dbReference type="EMBL" id="OAT33240.1"/>
    </source>
</evidence>
<dbReference type="GO" id="GO:0016020">
    <property type="term" value="C:membrane"/>
    <property type="evidence" value="ECO:0007669"/>
    <property type="project" value="InterPro"/>
</dbReference>
<dbReference type="OrthoDB" id="7065393at2"/>
<organism evidence="9 10">
    <name type="scientific">Proteus myxofaciens ATCC 19692</name>
    <dbReference type="NCBI Taxonomy" id="1354337"/>
    <lineage>
        <taxon>Bacteria</taxon>
        <taxon>Pseudomonadati</taxon>
        <taxon>Pseudomonadota</taxon>
        <taxon>Gammaproteobacteria</taxon>
        <taxon>Enterobacterales</taxon>
        <taxon>Morganellaceae</taxon>
        <taxon>Proteus</taxon>
    </lineage>
</organism>
<dbReference type="PANTHER" id="PTHR38594:SF1">
    <property type="entry name" value="PEP-DEPENDENT DIHYDROXYACETONE KINASE, PHOSPHORYL DONOR SUBUNIT DHAM"/>
    <property type="match status" value="1"/>
</dbReference>
<dbReference type="CDD" id="cd00367">
    <property type="entry name" value="PTS-HPr_like"/>
    <property type="match status" value="1"/>
</dbReference>
<dbReference type="Pfam" id="PF03610">
    <property type="entry name" value="EIIA-man"/>
    <property type="match status" value="1"/>
</dbReference>
<dbReference type="PROSITE" id="PS51096">
    <property type="entry name" value="PTS_EIIA_TYPE_4"/>
    <property type="match status" value="1"/>
</dbReference>
<evidence type="ECO:0000259" key="7">
    <source>
        <dbReference type="PROSITE" id="PS51096"/>
    </source>
</evidence>
<dbReference type="NCBIfam" id="TIGR02364">
    <property type="entry name" value="dha_pts"/>
    <property type="match status" value="1"/>
</dbReference>
<dbReference type="GO" id="GO:0009401">
    <property type="term" value="P:phosphoenolpyruvate-dependent sugar phosphotransferase system"/>
    <property type="evidence" value="ECO:0007669"/>
    <property type="project" value="InterPro"/>
</dbReference>
<dbReference type="RefSeq" id="WP_066748656.1">
    <property type="nucleotide sequence ID" value="NZ_LXEN01000051.1"/>
</dbReference>
<dbReference type="GO" id="GO:0019563">
    <property type="term" value="P:glycerol catabolic process"/>
    <property type="evidence" value="ECO:0007669"/>
    <property type="project" value="InterPro"/>
</dbReference>
<name>A0A198G8F4_9GAMM</name>
<dbReference type="InterPro" id="IPR000032">
    <property type="entry name" value="HPr-like"/>
</dbReference>
<feature type="domain" description="HPr" evidence="8">
    <location>
        <begin position="154"/>
        <end position="241"/>
    </location>
</feature>
<dbReference type="InterPro" id="IPR036637">
    <property type="entry name" value="Phosphohistidine_dom_sf"/>
</dbReference>
<dbReference type="PANTHER" id="PTHR38594">
    <property type="entry name" value="PEP-DEPENDENT DIHYDROXYACETONE KINASE, PHOSPHORYL DONOR SUBUNIT DHAM"/>
    <property type="match status" value="1"/>
</dbReference>
<dbReference type="Gene3D" id="1.10.274.10">
    <property type="entry name" value="PtsI, HPr-binding domain"/>
    <property type="match status" value="1"/>
</dbReference>
<dbReference type="InterPro" id="IPR012844">
    <property type="entry name" value="DhaM_N"/>
</dbReference>
<dbReference type="EMBL" id="LXEN01000051">
    <property type="protein sequence ID" value="OAT33240.1"/>
    <property type="molecule type" value="Genomic_DNA"/>
</dbReference>
<feature type="domain" description="PTS EIIA type-4" evidence="7">
    <location>
        <begin position="1"/>
        <end position="135"/>
    </location>
</feature>
<comment type="catalytic activity">
    <reaction evidence="1">
        <text>dihydroxyacetone + phosphoenolpyruvate = dihydroxyacetone phosphate + pyruvate</text>
        <dbReference type="Rhea" id="RHEA:18381"/>
        <dbReference type="ChEBI" id="CHEBI:15361"/>
        <dbReference type="ChEBI" id="CHEBI:16016"/>
        <dbReference type="ChEBI" id="CHEBI:57642"/>
        <dbReference type="ChEBI" id="CHEBI:58702"/>
        <dbReference type="EC" id="2.7.1.121"/>
    </reaction>
</comment>
<evidence type="ECO:0000259" key="8">
    <source>
        <dbReference type="PROSITE" id="PS51350"/>
    </source>
</evidence>
<comment type="caution">
    <text evidence="9">The sequence shown here is derived from an EMBL/GenBank/DDBJ whole genome shotgun (WGS) entry which is preliminary data.</text>
</comment>
<evidence type="ECO:0000256" key="1">
    <source>
        <dbReference type="ARBA" id="ARBA00001113"/>
    </source>
</evidence>
<proteinExistence type="inferred from homology"/>
<dbReference type="InterPro" id="IPR035895">
    <property type="entry name" value="HPr-like_sf"/>
</dbReference>
<dbReference type="InterPro" id="IPR036618">
    <property type="entry name" value="PtsI_HPr-bd_sf"/>
</dbReference>
<dbReference type="PATRIC" id="fig|1354337.4.peg.1238"/>
<comment type="subunit">
    <text evidence="6">Homodimer. The dihydroxyacetone kinase complex is composed of a homodimer of DhaM, a homodimer of DhaK and the subunit DhaL.</text>
</comment>
<dbReference type="Pfam" id="PF00391">
    <property type="entry name" value="PEP-utilizers"/>
    <property type="match status" value="1"/>
</dbReference>
<accession>A0A198G8F4</accession>
<dbReference type="SUPFAM" id="SSF55594">
    <property type="entry name" value="HPr-like"/>
    <property type="match status" value="1"/>
</dbReference>
<evidence type="ECO:0000256" key="6">
    <source>
        <dbReference type="ARBA" id="ARBA00046577"/>
    </source>
</evidence>
<protein>
    <recommendedName>
        <fullName evidence="4">phosphoenolpyruvate--glycerone phosphotransferase</fullName>
        <ecNumber evidence="4">2.7.1.121</ecNumber>
    </recommendedName>
</protein>
<dbReference type="EC" id="2.7.1.121" evidence="4"/>
<dbReference type="InterPro" id="IPR001020">
    <property type="entry name" value="PTS_HPr_His_P_site"/>
</dbReference>
<dbReference type="SUPFAM" id="SSF47831">
    <property type="entry name" value="Enzyme I of the PEP:sugar phosphotransferase system HPr-binding (sub)domain"/>
    <property type="match status" value="1"/>
</dbReference>
<dbReference type="Proteomes" id="UP000094023">
    <property type="component" value="Unassembled WGS sequence"/>
</dbReference>
<sequence>MINIVIVSHSKHLADGVAELASQMINPTHCKLGVAAGIDDENHSIGTDAVKIMSTIESLSDADAIIVMMDLGSAILSTETALELLDPDIAEKVSLCSAPLVEGTLAAVVSASSGAKLETVLEEASSALLPKKEQLGENISNVTENTDAPVKIEGKEAHWTVRNPHGLHVRPASALVDTLSKFKAEYQLIKGNRRINPLSLNQLSLIQVRQGDEITLIASGEQQDEAIAAFLELAKNGFGEEIPAELGNKTLKGTLVPAKVIQAPAFLWHETDLSITENLSSPIDIDTQITLFNQAINDTLDDLKRYVKKAHREMGEHISAIFDGHIMILDDDDLLSSVTDRIKQDKLSAQQSWSDEMQERTQQYRDLTDPYLRARELDLRDLRNQVLYHLQNKTRPSYVPSKPAILIAKEIYPSTLIQVENHKLLAIGLAEGDYRSHSAIIASEMKKPMLVNLGAELLTIKDAQMLKFDIQNSELTITA</sequence>
<dbReference type="Gene3D" id="3.40.50.510">
    <property type="entry name" value="Phosphotransferase system, mannose-type IIA component"/>
    <property type="match status" value="1"/>
</dbReference>
<dbReference type="PRINTS" id="PR00107">
    <property type="entry name" value="PHOSPHOCPHPR"/>
</dbReference>
<keyword evidence="5 9" id="KW-0808">Transferase</keyword>
<dbReference type="AlphaFoldDB" id="A0A198G8F4"/>